<reference evidence="3 4" key="1">
    <citation type="submission" date="2020-07" db="EMBL/GenBank/DDBJ databases">
        <title>Sequencing the genomes of 1000 actinobacteria strains.</title>
        <authorList>
            <person name="Klenk H.-P."/>
        </authorList>
    </citation>
    <scope>NUCLEOTIDE SEQUENCE [LARGE SCALE GENOMIC DNA]</scope>
    <source>
        <strain evidence="3 4">DSM 23141</strain>
    </source>
</reference>
<sequence length="495" mass="51687">MSVARTQAIALLGIEGALVEVEADLQQGALPGFSLIGLPDTSLGEARERVRAAAANSGHPLSPRRMTINLSPASLPKHGSAFDLAIAMAALAAEGVVSAESVERVVHLGELGLDGRLRPVPGVLPAVLAAARAGVETIIVPSGDESEASLVPGIRVIGMPSLREALIFHGAEIESEPVDPILRAAPGSADEPERAVEALDLRDVAGNAEAVEALRIAAAGGHHLMLLGPPGAGKTMLVSRLPGLLPDLSTEQALEVGSLRSLSGLPLGAQLSHRPPLESPHHTATTAAIVGGGSRTIRPGAAARASHGVLFLDEAPEFSPATLDALRQPLESGRLTVHRASATAHFPAAFQLVLAANPCPCGQAGSPDADCVCSPMARRRYLQRLSGPLLDRVDIRLRVHRVTAAQLRLAVDEPTVSTAVARDAVLQARDRAHHRLARTPWRRNVELPGTWLRSGDGAPAAGATAPLDRALERGVLSMRGYDRVLRLKWIASGHT</sequence>
<proteinExistence type="inferred from homology"/>
<comment type="caution">
    <text evidence="3">The sequence shown here is derived from an EMBL/GenBank/DDBJ whole genome shotgun (WGS) entry which is preliminary data.</text>
</comment>
<gene>
    <name evidence="3" type="ORF">BJ979_001629</name>
</gene>
<dbReference type="RefSeq" id="WP_179566911.1">
    <property type="nucleotide sequence ID" value="NZ_JACBZY010000001.1"/>
</dbReference>
<evidence type="ECO:0000256" key="1">
    <source>
        <dbReference type="ARBA" id="ARBA00006354"/>
    </source>
</evidence>
<dbReference type="InterPro" id="IPR025158">
    <property type="entry name" value="Mg_chelat-rel_C"/>
</dbReference>
<dbReference type="Gene3D" id="3.40.50.300">
    <property type="entry name" value="P-loop containing nucleotide triphosphate hydrolases"/>
    <property type="match status" value="1"/>
</dbReference>
<dbReference type="SUPFAM" id="SSF52540">
    <property type="entry name" value="P-loop containing nucleoside triphosphate hydrolases"/>
    <property type="match status" value="1"/>
</dbReference>
<dbReference type="PANTHER" id="PTHR32039">
    <property type="entry name" value="MAGNESIUM-CHELATASE SUBUNIT CHLI"/>
    <property type="match status" value="1"/>
</dbReference>
<dbReference type="Gene3D" id="3.30.230.10">
    <property type="match status" value="1"/>
</dbReference>
<dbReference type="InterPro" id="IPR020568">
    <property type="entry name" value="Ribosomal_Su5_D2-typ_SF"/>
</dbReference>
<dbReference type="NCBIfam" id="TIGR00368">
    <property type="entry name" value="YifB family Mg chelatase-like AAA ATPase"/>
    <property type="match status" value="1"/>
</dbReference>
<dbReference type="InterPro" id="IPR045006">
    <property type="entry name" value="CHLI-like"/>
</dbReference>
<dbReference type="InterPro" id="IPR027417">
    <property type="entry name" value="P-loop_NTPase"/>
</dbReference>
<feature type="domain" description="AAA+ ATPase" evidence="2">
    <location>
        <begin position="220"/>
        <end position="403"/>
    </location>
</feature>
<evidence type="ECO:0000259" key="2">
    <source>
        <dbReference type="SMART" id="SM00382"/>
    </source>
</evidence>
<dbReference type="AlphaFoldDB" id="A0A852Y9A3"/>
<dbReference type="Pfam" id="PF13541">
    <property type="entry name" value="ChlI"/>
    <property type="match status" value="1"/>
</dbReference>
<dbReference type="Proteomes" id="UP000553888">
    <property type="component" value="Unassembled WGS sequence"/>
</dbReference>
<name>A0A852Y9A3_9MICO</name>
<dbReference type="Pfam" id="PF13335">
    <property type="entry name" value="Mg_chelatase_C"/>
    <property type="match status" value="1"/>
</dbReference>
<dbReference type="InterPro" id="IPR003593">
    <property type="entry name" value="AAA+_ATPase"/>
</dbReference>
<keyword evidence="4" id="KW-1185">Reference proteome</keyword>
<dbReference type="EMBL" id="JACBZY010000001">
    <property type="protein sequence ID" value="NYG99003.1"/>
    <property type="molecule type" value="Genomic_DNA"/>
</dbReference>
<evidence type="ECO:0000313" key="4">
    <source>
        <dbReference type="Proteomes" id="UP000553888"/>
    </source>
</evidence>
<dbReference type="InterPro" id="IPR014721">
    <property type="entry name" value="Ribsml_uS5_D2-typ_fold_subgr"/>
</dbReference>
<dbReference type="GO" id="GO:0005524">
    <property type="term" value="F:ATP binding"/>
    <property type="evidence" value="ECO:0007669"/>
    <property type="project" value="InterPro"/>
</dbReference>
<organism evidence="3 4">
    <name type="scientific">Schumannella luteola</name>
    <dbReference type="NCBI Taxonomy" id="472059"/>
    <lineage>
        <taxon>Bacteria</taxon>
        <taxon>Bacillati</taxon>
        <taxon>Actinomycetota</taxon>
        <taxon>Actinomycetes</taxon>
        <taxon>Micrococcales</taxon>
        <taxon>Microbacteriaceae</taxon>
        <taxon>Schumannella</taxon>
    </lineage>
</organism>
<dbReference type="InterPro" id="IPR000523">
    <property type="entry name" value="Mg_chelatse_chII-like_cat_dom"/>
</dbReference>
<dbReference type="PANTHER" id="PTHR32039:SF7">
    <property type="entry name" value="COMPETENCE PROTEIN COMM"/>
    <property type="match status" value="1"/>
</dbReference>
<protein>
    <submittedName>
        <fullName evidence="3">Magnesium chelatase family protein</fullName>
    </submittedName>
</protein>
<dbReference type="Pfam" id="PF01078">
    <property type="entry name" value="Mg_chelatase"/>
    <property type="match status" value="1"/>
</dbReference>
<comment type="similarity">
    <text evidence="1">Belongs to the Mg-chelatase subunits D/I family. ComM subfamily.</text>
</comment>
<dbReference type="SUPFAM" id="SSF54211">
    <property type="entry name" value="Ribosomal protein S5 domain 2-like"/>
    <property type="match status" value="1"/>
</dbReference>
<evidence type="ECO:0000313" key="3">
    <source>
        <dbReference type="EMBL" id="NYG99003.1"/>
    </source>
</evidence>
<dbReference type="InterPro" id="IPR004482">
    <property type="entry name" value="Mg_chelat-rel"/>
</dbReference>
<accession>A0A852Y9A3</accession>
<dbReference type="SMART" id="SM00382">
    <property type="entry name" value="AAA"/>
    <property type="match status" value="1"/>
</dbReference>
<dbReference type="CDD" id="cd00009">
    <property type="entry name" value="AAA"/>
    <property type="match status" value="1"/>
</dbReference>